<feature type="domain" description="SUF system FeS cluster assembly SufBD core" evidence="1">
    <location>
        <begin position="65"/>
        <end position="295"/>
    </location>
</feature>
<dbReference type="GO" id="GO:0016226">
    <property type="term" value="P:iron-sulfur cluster assembly"/>
    <property type="evidence" value="ECO:0007669"/>
    <property type="project" value="InterPro"/>
</dbReference>
<name>A0A4R9JYD7_9LEPT</name>
<dbReference type="EMBL" id="RQGD01000035">
    <property type="protein sequence ID" value="TGL57542.1"/>
    <property type="molecule type" value="Genomic_DNA"/>
</dbReference>
<accession>A0A4R9JYD7</accession>
<dbReference type="InterPro" id="IPR037284">
    <property type="entry name" value="SUF_FeS_clus_asmbl_SufBD_sf"/>
</dbReference>
<evidence type="ECO:0000259" key="1">
    <source>
        <dbReference type="Pfam" id="PF01458"/>
    </source>
</evidence>
<keyword evidence="3" id="KW-1185">Reference proteome</keyword>
<dbReference type="SUPFAM" id="SSF101960">
    <property type="entry name" value="Stabilizer of iron transporter SufD"/>
    <property type="match status" value="1"/>
</dbReference>
<evidence type="ECO:0000313" key="3">
    <source>
        <dbReference type="Proteomes" id="UP000297693"/>
    </source>
</evidence>
<protein>
    <submittedName>
        <fullName evidence="2">SufD family Fe-S cluster assembly protein</fullName>
    </submittedName>
</protein>
<evidence type="ECO:0000313" key="2">
    <source>
        <dbReference type="EMBL" id="TGL57542.1"/>
    </source>
</evidence>
<dbReference type="Pfam" id="PF01458">
    <property type="entry name" value="SUFBD_core"/>
    <property type="match status" value="1"/>
</dbReference>
<dbReference type="PANTHER" id="PTHR43575:SF1">
    <property type="entry name" value="PROTEIN ABCI7, CHLOROPLASTIC"/>
    <property type="match status" value="1"/>
</dbReference>
<dbReference type="PANTHER" id="PTHR43575">
    <property type="entry name" value="PROTEIN ABCI7, CHLOROPLASTIC"/>
    <property type="match status" value="1"/>
</dbReference>
<dbReference type="InterPro" id="IPR055346">
    <property type="entry name" value="Fe-S_cluster_assembly_SufBD"/>
</dbReference>
<reference evidence="2" key="1">
    <citation type="journal article" date="2019" name="PLoS Negl. Trop. Dis.">
        <title>Revisiting the worldwide diversity of Leptospira species in the environment.</title>
        <authorList>
            <person name="Vincent A.T."/>
            <person name="Schiettekatte O."/>
            <person name="Bourhy P."/>
            <person name="Veyrier F.J."/>
            <person name="Picardeau M."/>
        </authorList>
    </citation>
    <scope>NUCLEOTIDE SEQUENCE [LARGE SCALE GENOMIC DNA]</scope>
    <source>
        <strain evidence="2">201702476</strain>
    </source>
</reference>
<comment type="caution">
    <text evidence="2">The sequence shown here is derived from an EMBL/GenBank/DDBJ whole genome shotgun (WGS) entry which is preliminary data.</text>
</comment>
<sequence>MEDTHFDLKKNSETAKRMLTEMLQMASENYFALYTILQAENFYFYELDKDAKDEMYYDFQYEVSQDRNAFSVILFSVKENCQTKLMETYLSSSLSENQHLLGSISFYKLGSGSKLDILYEEKFDENLVQFRCQVSKQENDSQLNIFSFPSGGFRKKHFYHPELDGKGSSYFLTGVSSLVRRELLDIDAKVTHLASDSTSKIIYKAIVNDKAHHIFTGNLAIPNSVKKVIAHQESHNLSLNKKARAEANPKLEVMAEDVSCTHGATVGDINEEQLFYLLSRGLTPEESKSILVASFYEETINKIPFPDHIKESVSAKIRASVLRN</sequence>
<dbReference type="AlphaFoldDB" id="A0A4R9JYD7"/>
<proteinExistence type="predicted"/>
<dbReference type="OrthoDB" id="9768262at2"/>
<organism evidence="2 3">
    <name type="scientific">Leptospira ognonensis</name>
    <dbReference type="NCBI Taxonomy" id="2484945"/>
    <lineage>
        <taxon>Bacteria</taxon>
        <taxon>Pseudomonadati</taxon>
        <taxon>Spirochaetota</taxon>
        <taxon>Spirochaetia</taxon>
        <taxon>Leptospirales</taxon>
        <taxon>Leptospiraceae</taxon>
        <taxon>Leptospira</taxon>
    </lineage>
</organism>
<gene>
    <name evidence="2" type="ORF">EHQ58_13355</name>
</gene>
<dbReference type="InterPro" id="IPR000825">
    <property type="entry name" value="SUF_FeS_clus_asmbl_SufBD_core"/>
</dbReference>
<dbReference type="Proteomes" id="UP000297693">
    <property type="component" value="Unassembled WGS sequence"/>
</dbReference>